<name>A0A1Y0CG52_9MYCO</name>
<dbReference type="Gene3D" id="3.30.43.10">
    <property type="entry name" value="Uridine Diphospho-n-acetylenolpyruvylglucosamine Reductase, domain 2"/>
    <property type="match status" value="1"/>
</dbReference>
<feature type="binding site" evidence="6">
    <location>
        <begin position="268"/>
        <end position="274"/>
    </location>
    <ligand>
        <name>FAD</name>
        <dbReference type="ChEBI" id="CHEBI:57692"/>
    </ligand>
</feature>
<sequence>MNNMTEEHLDTRKRKFWGWGYADTSVSDSEILEIGGMLRDKFGLRLRELAKAPDISEIELREPRVHAPGSLAGICENDTWTRAEHTLGKNLGDFVRGLARQFDNPPDFVAFPRTEHDVVSVLDWAHSNNVAVVPYGGGSSVAQGIEPIVSDDYRGAISLDLRHLNRVLEIDRASRSALIQGGVLGPDMENQLRPHGLSMRFFLQAFEFSSLGGWIATRAAGHFATGFTQIDDYVQAMRVVTPSGTLQTGRIPADGAGVSPDRMFIGSEGTLGVITEAWMRLQDKPTFKVATSVPFSDFNKAVDAVRALAQSGLAPANCRLLDPTESLLSGASDGSDSILVLAFESADHPLDTWMQRAAQICADHGGRVSAEALQGRSAPEAGHSGAAGKWRNFFVRGPHYKEGYSRMGVLRETFETACTWSAFPELHARVMQATTEAVKRECGDGVVACRFTHVYPDGPAPYYTVVASAKPGGELEQWAAIKQAASDAVLATGGTITHHHAVGRFHRPWYDRQRPELFTSALRAVKQTVDPNMVMNPGVLIDPK</sequence>
<comment type="similarity">
    <text evidence="1">Belongs to the FAD-binding oxidoreductase/transferase type 4 family.</text>
</comment>
<dbReference type="KEGG" id="mdx:BTO20_37140"/>
<dbReference type="GO" id="GO:0008610">
    <property type="term" value="P:lipid biosynthetic process"/>
    <property type="evidence" value="ECO:0007669"/>
    <property type="project" value="InterPro"/>
</dbReference>
<dbReference type="Pfam" id="PF01565">
    <property type="entry name" value="FAD_binding_4"/>
    <property type="match status" value="1"/>
</dbReference>
<dbReference type="InterPro" id="IPR036318">
    <property type="entry name" value="FAD-bd_PCMH-like_sf"/>
</dbReference>
<dbReference type="InterPro" id="IPR016167">
    <property type="entry name" value="FAD-bd_PCMH_sub1"/>
</dbReference>
<evidence type="ECO:0000313" key="10">
    <source>
        <dbReference type="Proteomes" id="UP000195331"/>
    </source>
</evidence>
<comment type="cofactor">
    <cofactor evidence="6">
        <name>FAD</name>
        <dbReference type="ChEBI" id="CHEBI:57692"/>
    </cofactor>
</comment>
<keyword evidence="4" id="KW-0560">Oxidoreductase</keyword>
<dbReference type="SUPFAM" id="SSF56176">
    <property type="entry name" value="FAD-binding/transporter-associated domain-like"/>
    <property type="match status" value="1"/>
</dbReference>
<keyword evidence="3 6" id="KW-0274">FAD</keyword>
<evidence type="ECO:0000256" key="6">
    <source>
        <dbReference type="PIRSR" id="PIRSR625650-3"/>
    </source>
</evidence>
<dbReference type="GO" id="GO:0071949">
    <property type="term" value="F:FAD binding"/>
    <property type="evidence" value="ECO:0007669"/>
    <property type="project" value="InterPro"/>
</dbReference>
<evidence type="ECO:0000256" key="7">
    <source>
        <dbReference type="PIRSR" id="PIRSR625650-4"/>
    </source>
</evidence>
<dbReference type="GO" id="GO:0016491">
    <property type="term" value="F:oxidoreductase activity"/>
    <property type="evidence" value="ECO:0007669"/>
    <property type="project" value="UniProtKB-KW"/>
</dbReference>
<dbReference type="InterPro" id="IPR004113">
    <property type="entry name" value="FAD-bd_oxidored_4_C"/>
</dbReference>
<evidence type="ECO:0000256" key="4">
    <source>
        <dbReference type="ARBA" id="ARBA00023002"/>
    </source>
</evidence>
<dbReference type="Gene3D" id="3.30.300.330">
    <property type="match status" value="1"/>
</dbReference>
<dbReference type="InterPro" id="IPR016169">
    <property type="entry name" value="FAD-bd_PCMH_sub2"/>
</dbReference>
<evidence type="ECO:0000259" key="8">
    <source>
        <dbReference type="PROSITE" id="PS51387"/>
    </source>
</evidence>
<dbReference type="InterPro" id="IPR016166">
    <property type="entry name" value="FAD-bd_PCMH"/>
</dbReference>
<feature type="domain" description="FAD-binding PCMH-type" evidence="8">
    <location>
        <begin position="102"/>
        <end position="284"/>
    </location>
</feature>
<dbReference type="PANTHER" id="PTHR46568:SF1">
    <property type="entry name" value="ALKYLDIHYDROXYACETONEPHOSPHATE SYNTHASE, PEROXISOMAL"/>
    <property type="match status" value="1"/>
</dbReference>
<dbReference type="InterPro" id="IPR016164">
    <property type="entry name" value="FAD-linked_Oxase-like_C"/>
</dbReference>
<feature type="active site" description="Proton donor/acceptor" evidence="5">
    <location>
        <position position="462"/>
    </location>
</feature>
<dbReference type="EMBL" id="CP020810">
    <property type="protein sequence ID" value="ART74268.1"/>
    <property type="molecule type" value="Genomic_DNA"/>
</dbReference>
<dbReference type="InterPro" id="IPR025650">
    <property type="entry name" value="Alkyl-DHAP_Synthase"/>
</dbReference>
<dbReference type="GO" id="GO:0008609">
    <property type="term" value="F:alkylglycerone-phosphate synthase activity"/>
    <property type="evidence" value="ECO:0007669"/>
    <property type="project" value="InterPro"/>
</dbReference>
<accession>A0A1Y0CG52</accession>
<feature type="site" description="Important for enzyme activity" evidence="7">
    <location>
        <position position="319"/>
    </location>
</feature>
<dbReference type="SUPFAM" id="SSF55103">
    <property type="entry name" value="FAD-linked oxidases, C-terminal domain"/>
    <property type="match status" value="1"/>
</dbReference>
<evidence type="ECO:0000313" key="9">
    <source>
        <dbReference type="EMBL" id="ART74268.1"/>
    </source>
</evidence>
<dbReference type="Gene3D" id="3.30.465.10">
    <property type="match status" value="1"/>
</dbReference>
<dbReference type="PROSITE" id="PS51387">
    <property type="entry name" value="FAD_PCMH"/>
    <property type="match status" value="1"/>
</dbReference>
<reference evidence="9 10" key="1">
    <citation type="submission" date="2017-04" db="EMBL/GenBank/DDBJ databases">
        <title>Whole Genome Sequence of 1,4-Dioxane Degrading Bacterium Mycobacterium dioxanotrophicus PH-06.</title>
        <authorList>
            <person name="He Y."/>
        </authorList>
    </citation>
    <scope>NUCLEOTIDE SEQUENCE [LARGE SCALE GENOMIC DNA]</scope>
    <source>
        <strain evidence="9 10">PH-06</strain>
        <plasmid evidence="9 10">unnamed1</plasmid>
    </source>
</reference>
<keyword evidence="10" id="KW-1185">Reference proteome</keyword>
<evidence type="ECO:0000256" key="3">
    <source>
        <dbReference type="ARBA" id="ARBA00022827"/>
    </source>
</evidence>
<dbReference type="Proteomes" id="UP000195331">
    <property type="component" value="Plasmid unnamed1"/>
</dbReference>
<dbReference type="PANTHER" id="PTHR46568">
    <property type="entry name" value="ALKYLDIHYDROXYACETONEPHOSPHATE SYNTHASE, PEROXISOMAL"/>
    <property type="match status" value="1"/>
</dbReference>
<keyword evidence="9" id="KW-0614">Plasmid</keyword>
<dbReference type="Pfam" id="PF02913">
    <property type="entry name" value="FAD-oxidase_C"/>
    <property type="match status" value="1"/>
</dbReference>
<dbReference type="Gene3D" id="3.30.70.3450">
    <property type="match status" value="1"/>
</dbReference>
<protein>
    <submittedName>
        <fullName evidence="9">FAD-binding oxidoreductase</fullName>
    </submittedName>
</protein>
<dbReference type="InterPro" id="IPR006094">
    <property type="entry name" value="Oxid_FAD_bind_N"/>
</dbReference>
<keyword evidence="2" id="KW-0285">Flavoprotein</keyword>
<dbReference type="OrthoDB" id="9811557at2"/>
<dbReference type="AlphaFoldDB" id="A0A1Y0CG52"/>
<proteinExistence type="inferred from homology"/>
<evidence type="ECO:0000256" key="2">
    <source>
        <dbReference type="ARBA" id="ARBA00022630"/>
    </source>
</evidence>
<feature type="binding site" evidence="6">
    <location>
        <begin position="134"/>
        <end position="140"/>
    </location>
    <ligand>
        <name>FAD</name>
        <dbReference type="ChEBI" id="CHEBI:57692"/>
    </ligand>
</feature>
<organism evidence="9 10">
    <name type="scientific">Mycobacterium dioxanotrophicus</name>
    <dbReference type="NCBI Taxonomy" id="482462"/>
    <lineage>
        <taxon>Bacteria</taxon>
        <taxon>Bacillati</taxon>
        <taxon>Actinomycetota</taxon>
        <taxon>Actinomycetes</taxon>
        <taxon>Mycobacteriales</taxon>
        <taxon>Mycobacteriaceae</taxon>
        <taxon>Mycobacterium</taxon>
    </lineage>
</organism>
<evidence type="ECO:0000256" key="5">
    <source>
        <dbReference type="PIRSR" id="PIRSR625650-1"/>
    </source>
</evidence>
<evidence type="ECO:0000256" key="1">
    <source>
        <dbReference type="ARBA" id="ARBA00008000"/>
    </source>
</evidence>
<gene>
    <name evidence="9" type="ORF">BTO20_37140</name>
</gene>
<geneLocation type="plasmid" evidence="9 10">
    <name>unnamed1</name>
</geneLocation>